<dbReference type="PANTHER" id="PTHR11839:SF15">
    <property type="entry name" value="URIDINE DIPHOSPHATE GLUCOSE PYROPHOSPHATASE NUDT14"/>
    <property type="match status" value="1"/>
</dbReference>
<accession>A0A2G1DJN6</accession>
<dbReference type="AlphaFoldDB" id="A0A2G1DJN6"/>
<feature type="binding site" evidence="3">
    <location>
        <position position="101"/>
    </location>
    <ligand>
        <name>Mg(2+)</name>
        <dbReference type="ChEBI" id="CHEBI:18420"/>
        <label>1</label>
    </ligand>
</feature>
<dbReference type="RefSeq" id="WP_099341749.1">
    <property type="nucleotide sequence ID" value="NZ_CP032098.1"/>
</dbReference>
<name>A0A2G1DJN6_9BACT</name>
<evidence type="ECO:0000256" key="1">
    <source>
        <dbReference type="ARBA" id="ARBA00001946"/>
    </source>
</evidence>
<dbReference type="PROSITE" id="PS51462">
    <property type="entry name" value="NUDIX"/>
    <property type="match status" value="1"/>
</dbReference>
<feature type="binding site" evidence="3">
    <location>
        <position position="97"/>
    </location>
    <ligand>
        <name>Mg(2+)</name>
        <dbReference type="ChEBI" id="CHEBI:18420"/>
        <label>1</label>
    </ligand>
</feature>
<keyword evidence="3" id="KW-0479">Metal-binding</keyword>
<dbReference type="GO" id="GO:0006753">
    <property type="term" value="P:nucleoside phosphate metabolic process"/>
    <property type="evidence" value="ECO:0007669"/>
    <property type="project" value="TreeGrafter"/>
</dbReference>
<dbReference type="SUPFAM" id="SSF55811">
    <property type="entry name" value="Nudix"/>
    <property type="match status" value="1"/>
</dbReference>
<feature type="binding site" evidence="3">
    <location>
        <position position="150"/>
    </location>
    <ligand>
        <name>Mg(2+)</name>
        <dbReference type="ChEBI" id="CHEBI:18420"/>
        <label>1</label>
    </ligand>
</feature>
<evidence type="ECO:0000256" key="2">
    <source>
        <dbReference type="ARBA" id="ARBA00022801"/>
    </source>
</evidence>
<dbReference type="GO" id="GO:0046872">
    <property type="term" value="F:metal ion binding"/>
    <property type="evidence" value="ECO:0007669"/>
    <property type="project" value="UniProtKB-KW"/>
</dbReference>
<comment type="cofactor">
    <cofactor evidence="1 3">
        <name>Mg(2+)</name>
        <dbReference type="ChEBI" id="CHEBI:18420"/>
    </cofactor>
</comment>
<gene>
    <name evidence="6" type="ORF">AMOL_1892</name>
    <name evidence="7" type="ORF">CPU12_03765</name>
</gene>
<evidence type="ECO:0000259" key="5">
    <source>
        <dbReference type="PROSITE" id="PS51462"/>
    </source>
</evidence>
<keyword evidence="3" id="KW-0460">Magnesium</keyword>
<dbReference type="InterPro" id="IPR000086">
    <property type="entry name" value="NUDIX_hydrolase_dom"/>
</dbReference>
<feature type="binding site" evidence="3">
    <location>
        <position position="81"/>
    </location>
    <ligand>
        <name>Mg(2+)</name>
        <dbReference type="ChEBI" id="CHEBI:18420"/>
        <label>1</label>
    </ligand>
</feature>
<evidence type="ECO:0000256" key="4">
    <source>
        <dbReference type="PIRSR" id="PIRSR604385-3"/>
    </source>
</evidence>
<dbReference type="CDD" id="cd18887">
    <property type="entry name" value="NUDIX_UGPPase_Nudt14"/>
    <property type="match status" value="1"/>
</dbReference>
<reference evidence="7 8" key="1">
    <citation type="submission" date="2017-09" db="EMBL/GenBank/DDBJ databases">
        <title>Arcobacter canalis sp. nov., a new species isolated from a water canal contaminated with urban sewage.</title>
        <authorList>
            <person name="Perez-Cataluna A."/>
            <person name="Salas-Masso N."/>
            <person name="Figueras M.J."/>
        </authorList>
    </citation>
    <scope>NUCLEOTIDE SEQUENCE [LARGE SCALE GENOMIC DNA]</scope>
    <source>
        <strain evidence="7 8">F98-3</strain>
    </source>
</reference>
<dbReference type="InterPro" id="IPR004385">
    <property type="entry name" value="NDP_pyrophosphatase"/>
</dbReference>
<dbReference type="Proteomes" id="UP000262712">
    <property type="component" value="Chromosome"/>
</dbReference>
<protein>
    <submittedName>
        <fullName evidence="7">NUDIX hydrolase</fullName>
    </submittedName>
    <submittedName>
        <fullName evidence="6">Nudix-type nucleoside diphosphatase, YffH/AdpP family</fullName>
    </submittedName>
</protein>
<dbReference type="InterPro" id="IPR015797">
    <property type="entry name" value="NUDIX_hydrolase-like_dom_sf"/>
</dbReference>
<dbReference type="Proteomes" id="UP000221222">
    <property type="component" value="Unassembled WGS sequence"/>
</dbReference>
<dbReference type="NCBIfam" id="TIGR00052">
    <property type="entry name" value="nudix-type nucleoside diphosphatase, YffH/AdpP family"/>
    <property type="match status" value="1"/>
</dbReference>
<evidence type="ECO:0000256" key="3">
    <source>
        <dbReference type="PIRSR" id="PIRSR604385-2"/>
    </source>
</evidence>
<keyword evidence="2 7" id="KW-0378">Hydrolase</keyword>
<feature type="domain" description="Nudix hydrolase" evidence="5">
    <location>
        <begin position="39"/>
        <end position="179"/>
    </location>
</feature>
<dbReference type="EMBL" id="NXFY01000004">
    <property type="protein sequence ID" value="PHO18691.1"/>
    <property type="molecule type" value="Genomic_DNA"/>
</dbReference>
<evidence type="ECO:0000313" key="8">
    <source>
        <dbReference type="Proteomes" id="UP000221222"/>
    </source>
</evidence>
<dbReference type="EMBL" id="CP032098">
    <property type="protein sequence ID" value="AXX92855.1"/>
    <property type="molecule type" value="Genomic_DNA"/>
</dbReference>
<proteinExistence type="predicted"/>
<keyword evidence="8" id="KW-1185">Reference proteome</keyword>
<feature type="short sequence motif" description="Nudix box" evidence="4">
    <location>
        <begin position="82"/>
        <end position="104"/>
    </location>
</feature>
<dbReference type="GO" id="GO:0019693">
    <property type="term" value="P:ribose phosphate metabolic process"/>
    <property type="evidence" value="ECO:0007669"/>
    <property type="project" value="TreeGrafter"/>
</dbReference>
<evidence type="ECO:0000313" key="9">
    <source>
        <dbReference type="Proteomes" id="UP000262712"/>
    </source>
</evidence>
<dbReference type="KEGG" id="amol:AMOL_1892"/>
<dbReference type="PANTHER" id="PTHR11839">
    <property type="entry name" value="UDP/ADP-SUGAR PYROPHOSPHATASE"/>
    <property type="match status" value="1"/>
</dbReference>
<reference evidence="6 9" key="2">
    <citation type="submission" date="2018-08" db="EMBL/GenBank/DDBJ databases">
        <title>Complete genome of the Arcobacter molluscorum type strain LMG 25693.</title>
        <authorList>
            <person name="Miller W.G."/>
            <person name="Yee E."/>
            <person name="Bono J.L."/>
        </authorList>
    </citation>
    <scope>NUCLEOTIDE SEQUENCE [LARGE SCALE GENOMIC DNA]</scope>
    <source>
        <strain evidence="6 9">CECT 7696</strain>
    </source>
</reference>
<dbReference type="Gene3D" id="3.90.79.10">
    <property type="entry name" value="Nucleoside Triphosphate Pyrophosphohydrolase"/>
    <property type="match status" value="1"/>
</dbReference>
<sequence length="195" mass="22625">MNTKINNFKIQKLEDTKFVHPVKITFEQDGVEKSWEAVKSFDSVAILLYHEQKNAFLLVKQFRPPVYLNDKTKGFTYELCAGIVDKDKSLIQIAKEEIDEECGYDVPLEKIEKITSFYTNVGISGGKQNLFFATIDESMKVHNGGGIHDEQIELLFINVDDFKDFIYDESKAKTPGLMFSFYWFLENKNNFDFNK</sequence>
<evidence type="ECO:0000313" key="6">
    <source>
        <dbReference type="EMBL" id="AXX92855.1"/>
    </source>
</evidence>
<dbReference type="GO" id="GO:0008768">
    <property type="term" value="F:UDP-sugar diphosphatase activity"/>
    <property type="evidence" value="ECO:0007669"/>
    <property type="project" value="TreeGrafter"/>
</dbReference>
<organism evidence="7 8">
    <name type="scientific">Malaciobacter molluscorum LMG 25693</name>
    <dbReference type="NCBI Taxonomy" id="870501"/>
    <lineage>
        <taxon>Bacteria</taxon>
        <taxon>Pseudomonadati</taxon>
        <taxon>Campylobacterota</taxon>
        <taxon>Epsilonproteobacteria</taxon>
        <taxon>Campylobacterales</taxon>
        <taxon>Arcobacteraceae</taxon>
        <taxon>Malaciobacter</taxon>
    </lineage>
</organism>
<evidence type="ECO:0000313" key="7">
    <source>
        <dbReference type="EMBL" id="PHO18691.1"/>
    </source>
</evidence>